<name>A0A384ZW59_9CAUD</name>
<protein>
    <submittedName>
        <fullName evidence="1">Putative membrane protein</fullName>
    </submittedName>
</protein>
<dbReference type="Proteomes" id="UP000263742">
    <property type="component" value="Segment"/>
</dbReference>
<accession>A0A384ZW59</accession>
<sequence>MKKLILLVAFLLVGCGVNLNKIPEQEKTSIQQIPRVENLTWEKVEVPPKPEITVKKFEDKKLATLDNKGMADLIKLYSGAKNRTEEVNSLVVVLNKTIDERNKLLDLAKSEELRSNALAKDLSAEREARIREQKAADLQLTITRLIALIAIGFAI</sequence>
<dbReference type="PROSITE" id="PS51257">
    <property type="entry name" value="PROKAR_LIPOPROTEIN"/>
    <property type="match status" value="1"/>
</dbReference>
<dbReference type="EMBL" id="MH460460">
    <property type="protein sequence ID" value="AXG66472.1"/>
    <property type="molecule type" value="Genomic_DNA"/>
</dbReference>
<reference evidence="1 2" key="1">
    <citation type="journal article" date="2018" name="Front. Microbiol.">
        <title>Jumbo Bacteriophages Are Represented Within an Increasing Diversity of Environmental Viruses Infecting the Emerging Phytopathogen, Dickeya solani.</title>
        <authorList>
            <person name="Day A.W."/>
            <person name="Ahn J."/>
            <person name="Salmond G.P.C."/>
        </authorList>
    </citation>
    <scope>NUCLEOTIDE SEQUENCE [LARGE SCALE GENOMIC DNA]</scope>
</reference>
<organism evidence="1 2">
    <name type="scientific">Dickeya phage vB_DsoM_JA13</name>
    <dbReference type="NCBI Taxonomy" id="2283030"/>
    <lineage>
        <taxon>Viruses</taxon>
        <taxon>Duplodnaviria</taxon>
        <taxon>Heunggongvirae</taxon>
        <taxon>Uroviricota</taxon>
        <taxon>Caudoviricetes</taxon>
        <taxon>Salmondvirus</taxon>
        <taxon>Salmondvirus JA11</taxon>
    </lineage>
</organism>
<proteinExistence type="predicted"/>
<gene>
    <name evidence="1" type="ORF">JA13_069</name>
</gene>
<evidence type="ECO:0000313" key="1">
    <source>
        <dbReference type="EMBL" id="AXG66472.1"/>
    </source>
</evidence>
<evidence type="ECO:0000313" key="2">
    <source>
        <dbReference type="Proteomes" id="UP000263742"/>
    </source>
</evidence>